<reference evidence="4 5" key="1">
    <citation type="journal article" date="2021" name="Elife">
        <title>Chloroplast acquisition without the gene transfer in kleptoplastic sea slugs, Plakobranchus ocellatus.</title>
        <authorList>
            <person name="Maeda T."/>
            <person name="Takahashi S."/>
            <person name="Yoshida T."/>
            <person name="Shimamura S."/>
            <person name="Takaki Y."/>
            <person name="Nagai Y."/>
            <person name="Toyoda A."/>
            <person name="Suzuki Y."/>
            <person name="Arimoto A."/>
            <person name="Ishii H."/>
            <person name="Satoh N."/>
            <person name="Nishiyama T."/>
            <person name="Hasebe M."/>
            <person name="Maruyama T."/>
            <person name="Minagawa J."/>
            <person name="Obokata J."/>
            <person name="Shigenobu S."/>
        </authorList>
    </citation>
    <scope>NUCLEOTIDE SEQUENCE [LARGE SCALE GENOMIC DNA]</scope>
</reference>
<dbReference type="Gene3D" id="3.80.10.10">
    <property type="entry name" value="Ribonuclease Inhibitor"/>
    <property type="match status" value="1"/>
</dbReference>
<keyword evidence="5" id="KW-1185">Reference proteome</keyword>
<gene>
    <name evidence="4" type="ORF">ElyMa_002639500</name>
</gene>
<dbReference type="Pfam" id="PF23598">
    <property type="entry name" value="LRR_14"/>
    <property type="match status" value="1"/>
</dbReference>
<keyword evidence="1" id="KW-0433">Leucine-rich repeat</keyword>
<feature type="domain" description="Disease resistance R13L4/SHOC-2-like LRR" evidence="3">
    <location>
        <begin position="6"/>
        <end position="128"/>
    </location>
</feature>
<protein>
    <submittedName>
        <fullName evidence="4">Leucine-rich repeat-containing protein 20</fullName>
    </submittedName>
</protein>
<proteinExistence type="predicted"/>
<dbReference type="InterPro" id="IPR050333">
    <property type="entry name" value="SLRP"/>
</dbReference>
<dbReference type="PRINTS" id="PR00019">
    <property type="entry name" value="LEURICHRPT"/>
</dbReference>
<sequence length="139" mass="15579">MRSTALQTCNLSQNFIKRIPSKLATKFTSLKELDLATNHLSSLPDELRHLEDLTKLDISHNHFTEVPQIVYRIDSLKTLSAQGNEIKNVDVSRLKALPNISEVNLQDNPLTADVHSQLVELNTITILLTPQDPDLDAVD</sequence>
<evidence type="ECO:0000259" key="3">
    <source>
        <dbReference type="Pfam" id="PF23598"/>
    </source>
</evidence>
<dbReference type="Proteomes" id="UP000762676">
    <property type="component" value="Unassembled WGS sequence"/>
</dbReference>
<dbReference type="PANTHER" id="PTHR45712:SF22">
    <property type="entry name" value="INSULIN-LIKE GROWTH FACTOR-BINDING PROTEIN COMPLEX ACID LABILE SUBUNIT"/>
    <property type="match status" value="1"/>
</dbReference>
<dbReference type="SUPFAM" id="SSF52075">
    <property type="entry name" value="Outer arm dynein light chain 1"/>
    <property type="match status" value="1"/>
</dbReference>
<dbReference type="InterPro" id="IPR001611">
    <property type="entry name" value="Leu-rich_rpt"/>
</dbReference>
<keyword evidence="2" id="KW-0677">Repeat</keyword>
<dbReference type="InterPro" id="IPR003591">
    <property type="entry name" value="Leu-rich_rpt_typical-subtyp"/>
</dbReference>
<evidence type="ECO:0000313" key="5">
    <source>
        <dbReference type="Proteomes" id="UP000762676"/>
    </source>
</evidence>
<dbReference type="PROSITE" id="PS51450">
    <property type="entry name" value="LRR"/>
    <property type="match status" value="1"/>
</dbReference>
<organism evidence="4 5">
    <name type="scientific">Elysia marginata</name>
    <dbReference type="NCBI Taxonomy" id="1093978"/>
    <lineage>
        <taxon>Eukaryota</taxon>
        <taxon>Metazoa</taxon>
        <taxon>Spiralia</taxon>
        <taxon>Lophotrochozoa</taxon>
        <taxon>Mollusca</taxon>
        <taxon>Gastropoda</taxon>
        <taxon>Heterobranchia</taxon>
        <taxon>Euthyneura</taxon>
        <taxon>Panpulmonata</taxon>
        <taxon>Sacoglossa</taxon>
        <taxon>Placobranchoidea</taxon>
        <taxon>Plakobranchidae</taxon>
        <taxon>Elysia</taxon>
    </lineage>
</organism>
<dbReference type="EMBL" id="BMAT01005453">
    <property type="protein sequence ID" value="GFR93308.1"/>
    <property type="molecule type" value="Genomic_DNA"/>
</dbReference>
<evidence type="ECO:0000313" key="4">
    <source>
        <dbReference type="EMBL" id="GFR93308.1"/>
    </source>
</evidence>
<evidence type="ECO:0000256" key="2">
    <source>
        <dbReference type="ARBA" id="ARBA00022737"/>
    </source>
</evidence>
<dbReference type="PANTHER" id="PTHR45712">
    <property type="entry name" value="AGAP008170-PA"/>
    <property type="match status" value="1"/>
</dbReference>
<dbReference type="InterPro" id="IPR032675">
    <property type="entry name" value="LRR_dom_sf"/>
</dbReference>
<dbReference type="SMART" id="SM00369">
    <property type="entry name" value="LRR_TYP"/>
    <property type="match status" value="2"/>
</dbReference>
<dbReference type="AlphaFoldDB" id="A0AAV4H513"/>
<accession>A0AAV4H513</accession>
<comment type="caution">
    <text evidence="4">The sequence shown here is derived from an EMBL/GenBank/DDBJ whole genome shotgun (WGS) entry which is preliminary data.</text>
</comment>
<dbReference type="InterPro" id="IPR055414">
    <property type="entry name" value="LRR_R13L4/SHOC2-like"/>
</dbReference>
<name>A0AAV4H513_9GAST</name>
<evidence type="ECO:0000256" key="1">
    <source>
        <dbReference type="ARBA" id="ARBA00022614"/>
    </source>
</evidence>